<protein>
    <recommendedName>
        <fullName evidence="5">Nudix hydrolase domain-containing protein</fullName>
    </recommendedName>
</protein>
<dbReference type="EMBL" id="CM029054">
    <property type="protein sequence ID" value="KAG2534826.1"/>
    <property type="molecule type" value="Genomic_DNA"/>
</dbReference>
<dbReference type="InterPro" id="IPR000086">
    <property type="entry name" value="NUDIX_hydrolase_dom"/>
</dbReference>
<dbReference type="EMBL" id="CM029054">
    <property type="protein sequence ID" value="KAG2534827.1"/>
    <property type="molecule type" value="Genomic_DNA"/>
</dbReference>
<dbReference type="CDD" id="cd02883">
    <property type="entry name" value="NUDIX_Hydrolase"/>
    <property type="match status" value="1"/>
</dbReference>
<dbReference type="Gene3D" id="3.90.79.10">
    <property type="entry name" value="Nucleoside Triphosphate Pyrophosphohydrolase"/>
    <property type="match status" value="1"/>
</dbReference>
<evidence type="ECO:0000259" key="5">
    <source>
        <dbReference type="PROSITE" id="PS51462"/>
    </source>
</evidence>
<dbReference type="Proteomes" id="UP000823388">
    <property type="component" value="Chromosome 9N"/>
</dbReference>
<dbReference type="InterPro" id="IPR055295">
    <property type="entry name" value="NUDT22/NUDT9-like"/>
</dbReference>
<organism evidence="6 7">
    <name type="scientific">Panicum virgatum</name>
    <name type="common">Blackwell switchgrass</name>
    <dbReference type="NCBI Taxonomy" id="38727"/>
    <lineage>
        <taxon>Eukaryota</taxon>
        <taxon>Viridiplantae</taxon>
        <taxon>Streptophyta</taxon>
        <taxon>Embryophyta</taxon>
        <taxon>Tracheophyta</taxon>
        <taxon>Spermatophyta</taxon>
        <taxon>Magnoliopsida</taxon>
        <taxon>Liliopsida</taxon>
        <taxon>Poales</taxon>
        <taxon>Poaceae</taxon>
        <taxon>PACMAD clade</taxon>
        <taxon>Panicoideae</taxon>
        <taxon>Panicodae</taxon>
        <taxon>Paniceae</taxon>
        <taxon>Panicinae</taxon>
        <taxon>Panicum</taxon>
        <taxon>Panicum sect. Hiantes</taxon>
    </lineage>
</organism>
<evidence type="ECO:0000313" key="6">
    <source>
        <dbReference type="EMBL" id="KAG2534826.1"/>
    </source>
</evidence>
<comment type="cofactor">
    <cofactor evidence="1">
        <name>Mg(2+)</name>
        <dbReference type="ChEBI" id="CHEBI:18420"/>
    </cofactor>
</comment>
<evidence type="ECO:0000256" key="4">
    <source>
        <dbReference type="ARBA" id="ARBA00022842"/>
    </source>
</evidence>
<name>A0A8T0MIU2_PANVG</name>
<keyword evidence="2" id="KW-0479">Metal-binding</keyword>
<dbReference type="EMBL" id="CM029054">
    <property type="protein sequence ID" value="KAG2534825.1"/>
    <property type="molecule type" value="Genomic_DNA"/>
</dbReference>
<dbReference type="GO" id="GO:0046872">
    <property type="term" value="F:metal ion binding"/>
    <property type="evidence" value="ECO:0007669"/>
    <property type="project" value="UniProtKB-KW"/>
</dbReference>
<keyword evidence="4" id="KW-0460">Magnesium</keyword>
<comment type="caution">
    <text evidence="6">The sequence shown here is derived from an EMBL/GenBank/DDBJ whole genome shotgun (WGS) entry which is preliminary data.</text>
</comment>
<keyword evidence="7" id="KW-1185">Reference proteome</keyword>
<evidence type="ECO:0000313" key="7">
    <source>
        <dbReference type="Proteomes" id="UP000823388"/>
    </source>
</evidence>
<evidence type="ECO:0000256" key="1">
    <source>
        <dbReference type="ARBA" id="ARBA00001946"/>
    </source>
</evidence>
<feature type="domain" description="Nudix hydrolase" evidence="5">
    <location>
        <begin position="204"/>
        <end position="363"/>
    </location>
</feature>
<dbReference type="SUPFAM" id="SSF55811">
    <property type="entry name" value="Nudix"/>
    <property type="match status" value="1"/>
</dbReference>
<dbReference type="PANTHER" id="PTHR31835:SF1">
    <property type="entry name" value="URIDINE DIPHOSPHATE GLUCOSE PYROPHOSPHATASE NUDT22"/>
    <property type="match status" value="1"/>
</dbReference>
<evidence type="ECO:0000256" key="3">
    <source>
        <dbReference type="ARBA" id="ARBA00022801"/>
    </source>
</evidence>
<accession>A0A8T0MIU2</accession>
<reference evidence="6" key="1">
    <citation type="submission" date="2020-05" db="EMBL/GenBank/DDBJ databases">
        <title>WGS assembly of Panicum virgatum.</title>
        <authorList>
            <person name="Lovell J.T."/>
            <person name="Jenkins J."/>
            <person name="Shu S."/>
            <person name="Juenger T.E."/>
            <person name="Schmutz J."/>
        </authorList>
    </citation>
    <scope>NUCLEOTIDE SEQUENCE</scope>
    <source>
        <strain evidence="6">AP13</strain>
    </source>
</reference>
<proteinExistence type="predicted"/>
<evidence type="ECO:0000256" key="2">
    <source>
        <dbReference type="ARBA" id="ARBA00022723"/>
    </source>
</evidence>
<sequence>MWHLACKNCKYSTLSAARESIEPYRRPIGRLGPTRQEKSAHCTLRAHRTQTFRRPPLSRTGQPRLRRLATRTGARMAAPASAADPGTAFKLLVSCPTGLPRSRVSVKFHQSFDRIPHPDAALEESINEIWNQRLQQNPSLYSGTKFRDGGNVLHYKDGPNQELRVSLHLGLTDYRTFVGTNLNPSWEKFLVPSEDDSVHCQHMSNPLGNGAIVETSDEKIIVLQRSYNVGEFPGYYVFPGGHSEPQEIGIMSHQTDEEDLARLNDRVSQEMFDGIIREVVEETGVPASSLTDPVFIGVSRREMNVRPTAFFFTKCNIDSIGVNELYSRAQDGYESTKLYAVSVEELQGMAQRMPGCHNGGSLYELMRNAVKSS</sequence>
<gene>
    <name evidence="6" type="ORF">PVAP13_9NG086700</name>
</gene>
<dbReference type="AlphaFoldDB" id="A0A8T0MIU2"/>
<keyword evidence="3" id="KW-0378">Hydrolase</keyword>
<dbReference type="PROSITE" id="PS51462">
    <property type="entry name" value="NUDIX"/>
    <property type="match status" value="1"/>
</dbReference>
<dbReference type="FunFam" id="3.90.79.10:FF:000062">
    <property type="entry name" value="Nudix hydrolase 9"/>
    <property type="match status" value="1"/>
</dbReference>
<dbReference type="InterPro" id="IPR015797">
    <property type="entry name" value="NUDIX_hydrolase-like_dom_sf"/>
</dbReference>
<dbReference type="GO" id="GO:0052751">
    <property type="term" value="F:GDP-mannose hydrolase activity"/>
    <property type="evidence" value="ECO:0007669"/>
    <property type="project" value="TreeGrafter"/>
</dbReference>
<dbReference type="PANTHER" id="PTHR31835">
    <property type="entry name" value="URIDINE DIPHOSPHATE GLUCOSE PYROPHOSPHATASE"/>
    <property type="match status" value="1"/>
</dbReference>